<name>A0ABR5YH49_9SPHN</name>
<gene>
    <name evidence="2" type="ORF">AVT10_01500</name>
</gene>
<accession>A0ABR5YH49</accession>
<dbReference type="EMBL" id="LQQO01000001">
    <property type="protein sequence ID" value="KZE18745.1"/>
    <property type="molecule type" value="Genomic_DNA"/>
</dbReference>
<evidence type="ECO:0000313" key="2">
    <source>
        <dbReference type="EMBL" id="KZE18745.1"/>
    </source>
</evidence>
<dbReference type="RefSeq" id="WP_066687373.1">
    <property type="nucleotide sequence ID" value="NZ_CP117025.1"/>
</dbReference>
<evidence type="ECO:0008006" key="4">
    <source>
        <dbReference type="Google" id="ProtNLM"/>
    </source>
</evidence>
<comment type="caution">
    <text evidence="2">The sequence shown here is derived from an EMBL/GenBank/DDBJ whole genome shotgun (WGS) entry which is preliminary data.</text>
</comment>
<evidence type="ECO:0000256" key="1">
    <source>
        <dbReference type="SAM" id="MobiDB-lite"/>
    </source>
</evidence>
<reference evidence="3" key="1">
    <citation type="submission" date="2016-01" db="EMBL/GenBank/DDBJ databases">
        <title>Draft genome of Chromobacterium sp. F49.</title>
        <authorList>
            <person name="Hong K.W."/>
        </authorList>
    </citation>
    <scope>NUCLEOTIDE SEQUENCE [LARGE SCALE GENOMIC DNA]</scope>
    <source>
        <strain evidence="3">CN3</strain>
    </source>
</reference>
<feature type="region of interest" description="Disordered" evidence="1">
    <location>
        <begin position="27"/>
        <end position="46"/>
    </location>
</feature>
<organism evidence="2 3">
    <name type="scientific">Sphingomonas hankookensis</name>
    <dbReference type="NCBI Taxonomy" id="563996"/>
    <lineage>
        <taxon>Bacteria</taxon>
        <taxon>Pseudomonadati</taxon>
        <taxon>Pseudomonadota</taxon>
        <taxon>Alphaproteobacteria</taxon>
        <taxon>Sphingomonadales</taxon>
        <taxon>Sphingomonadaceae</taxon>
        <taxon>Sphingomonas</taxon>
    </lineage>
</organism>
<sequence length="149" mass="14740">MSELKTAPTATTTGTIDTIKDKAATAAHATSDAAHDAAKRASEVAHDASQRAADTIEANPLAVLAGGLALGAVVGALLPRTAQETKALAPLGKKLSAAATAAATTARDVGKEQLAAALPSKDGAKEQLRSVFSNVVQAATDSGKSAIKG</sequence>
<feature type="compositionally biased region" description="Basic and acidic residues" evidence="1">
    <location>
        <begin position="33"/>
        <end position="46"/>
    </location>
</feature>
<evidence type="ECO:0000313" key="3">
    <source>
        <dbReference type="Proteomes" id="UP000076609"/>
    </source>
</evidence>
<keyword evidence="3" id="KW-1185">Reference proteome</keyword>
<protein>
    <recommendedName>
        <fullName evidence="4">DUF883 domain-containing protein</fullName>
    </recommendedName>
</protein>
<dbReference type="Proteomes" id="UP000076609">
    <property type="component" value="Unassembled WGS sequence"/>
</dbReference>
<proteinExistence type="predicted"/>